<evidence type="ECO:0000313" key="2">
    <source>
        <dbReference type="Proteomes" id="UP000030759"/>
    </source>
</evidence>
<dbReference type="Proteomes" id="UP000030759">
    <property type="component" value="Unassembled WGS sequence"/>
</dbReference>
<accession>A0A061I8C0</accession>
<sequence>MVSMQPWASSPGLYKCGDDVYNLITKAIEPGDQKFKVILNYKIQNANDVLIAPLEKFRKEQIGAAKIACYKAGVPLKTKQQSSPE</sequence>
<dbReference type="AlphaFoldDB" id="A0A061I8C0"/>
<name>A0A061I8C0_CRIGR</name>
<protein>
    <submittedName>
        <fullName evidence="1">Rho GTPase-activating protein 42</fullName>
    </submittedName>
</protein>
<reference evidence="2" key="1">
    <citation type="journal article" date="2013" name="Nat. Biotechnol.">
        <title>Chinese hamster genome sequenced from sorted chromosomes.</title>
        <authorList>
            <person name="Brinkrolf K."/>
            <person name="Rupp O."/>
            <person name="Laux H."/>
            <person name="Kollin F."/>
            <person name="Ernst W."/>
            <person name="Linke B."/>
            <person name="Kofler R."/>
            <person name="Romand S."/>
            <person name="Hesse F."/>
            <person name="Budach W.E."/>
            <person name="Galosy S."/>
            <person name="Muller D."/>
            <person name="Noll T."/>
            <person name="Wienberg J."/>
            <person name="Jostock T."/>
            <person name="Leonard M."/>
            <person name="Grillari J."/>
            <person name="Tauch A."/>
            <person name="Goesmann A."/>
            <person name="Helk B."/>
            <person name="Mott J.E."/>
            <person name="Puhler A."/>
            <person name="Borth N."/>
        </authorList>
    </citation>
    <scope>NUCLEOTIDE SEQUENCE [LARGE SCALE GENOMIC DNA]</scope>
    <source>
        <strain evidence="2">17A/GY</strain>
    </source>
</reference>
<organism evidence="1 2">
    <name type="scientific">Cricetulus griseus</name>
    <name type="common">Chinese hamster</name>
    <name type="synonym">Cricetulus barabensis griseus</name>
    <dbReference type="NCBI Taxonomy" id="10029"/>
    <lineage>
        <taxon>Eukaryota</taxon>
        <taxon>Metazoa</taxon>
        <taxon>Chordata</taxon>
        <taxon>Craniata</taxon>
        <taxon>Vertebrata</taxon>
        <taxon>Euteleostomi</taxon>
        <taxon>Mammalia</taxon>
        <taxon>Eutheria</taxon>
        <taxon>Euarchontoglires</taxon>
        <taxon>Glires</taxon>
        <taxon>Rodentia</taxon>
        <taxon>Myomorpha</taxon>
        <taxon>Muroidea</taxon>
        <taxon>Cricetidae</taxon>
        <taxon>Cricetinae</taxon>
        <taxon>Cricetulus</taxon>
    </lineage>
</organism>
<evidence type="ECO:0000313" key="1">
    <source>
        <dbReference type="EMBL" id="ERE76656.1"/>
    </source>
</evidence>
<proteinExistence type="predicted"/>
<dbReference type="EMBL" id="KE674109">
    <property type="protein sequence ID" value="ERE76656.1"/>
    <property type="molecule type" value="Genomic_DNA"/>
</dbReference>
<gene>
    <name evidence="1" type="ORF">H671_4g11676</name>
</gene>